<evidence type="ECO:0000313" key="3">
    <source>
        <dbReference type="EMBL" id="SZF05228.1"/>
    </source>
</evidence>
<dbReference type="InterPro" id="IPR011009">
    <property type="entry name" value="Kinase-like_dom_sf"/>
</dbReference>
<dbReference type="EMBL" id="UNSH01000074">
    <property type="protein sequence ID" value="SZF05228.1"/>
    <property type="molecule type" value="Genomic_DNA"/>
</dbReference>
<sequence length="624" mass="69457">MREIFSAQPLRQFAHASLLFGTQLQLWVCDPSGPYSADYMEVGENPERLVYVIAAYMLLSDQEHGLDSVTQREKGRTSVSVYDADTKKIRKIYLWSKLLIKQMAIVSRGSTVDISSDAKFVVKVSWRAVGRLSEVEFLMRAHTVKGVAKLIRSRDYDKISDLRSGLTFTKGMSKDIHPLEIKKTTAGNPLQSGSSNPDGSVELNKRVKGDSESIAGKDEIILRRSKRSCVLRISRQALPNATTARVRKNAKSTGLRKRPVLKNVPNPATTNANSAAQDMTTETPSVSISLPVESNYSLVEGSNSSLSKRLGNADDIDAEVQTASEPGPKMLCISSDGGESLSEAVDESVSNQINDPSTPDKRTIENAESVPEVSRVDIIMSDDAMVYRNRLQMAIAAKSFGRVIGRDTTPIELICGLRDAIECHKSLYLKMKILHGNISTDNILLTEPKRNHGCHGMLIGLDLAILQTNDKCSESSKTPAGTMEFMATRLLHNYINPTDGGVINTYQHDLASFFLVFISVCLRYGWASDKSAYPGLLRKWQQGRVVEMYYSKLRMISTFNFERNTLDAFSPSFEGLKEFATLLQRILFDGSDTIWPETYPYPEPLYHELLGPFDAEMERMKCES</sequence>
<feature type="region of interest" description="Disordered" evidence="1">
    <location>
        <begin position="184"/>
        <end position="204"/>
    </location>
</feature>
<protein>
    <recommendedName>
        <fullName evidence="2">Fungal-type protein kinase domain-containing protein</fullName>
    </recommendedName>
</protein>
<dbReference type="AlphaFoldDB" id="A0A383V036"/>
<feature type="compositionally biased region" description="Low complexity" evidence="1">
    <location>
        <begin position="263"/>
        <end position="276"/>
    </location>
</feature>
<feature type="compositionally biased region" description="Polar residues" evidence="1">
    <location>
        <begin position="185"/>
        <end position="198"/>
    </location>
</feature>
<accession>A0A383V036</accession>
<proteinExistence type="predicted"/>
<dbReference type="PANTHER" id="PTHR38248:SF2">
    <property type="entry name" value="FUNK1 11"/>
    <property type="match status" value="1"/>
</dbReference>
<feature type="region of interest" description="Disordered" evidence="1">
    <location>
        <begin position="260"/>
        <end position="282"/>
    </location>
</feature>
<dbReference type="Gene3D" id="1.10.510.10">
    <property type="entry name" value="Transferase(Phosphotransferase) domain 1"/>
    <property type="match status" value="1"/>
</dbReference>
<dbReference type="PANTHER" id="PTHR38248">
    <property type="entry name" value="FUNK1 6"/>
    <property type="match status" value="1"/>
</dbReference>
<dbReference type="Proteomes" id="UP000275772">
    <property type="component" value="Unassembled WGS sequence"/>
</dbReference>
<dbReference type="VEuPathDB" id="FungiDB:BLGHR1_16028"/>
<organism evidence="3 4">
    <name type="scientific">Blumeria hordei</name>
    <name type="common">Barley powdery mildew</name>
    <name type="synonym">Blumeria graminis f. sp. hordei</name>
    <dbReference type="NCBI Taxonomy" id="2867405"/>
    <lineage>
        <taxon>Eukaryota</taxon>
        <taxon>Fungi</taxon>
        <taxon>Dikarya</taxon>
        <taxon>Ascomycota</taxon>
        <taxon>Pezizomycotina</taxon>
        <taxon>Leotiomycetes</taxon>
        <taxon>Erysiphales</taxon>
        <taxon>Erysiphaceae</taxon>
        <taxon>Blumeria</taxon>
    </lineage>
</organism>
<name>A0A383V036_BLUHO</name>
<evidence type="ECO:0000259" key="2">
    <source>
        <dbReference type="Pfam" id="PF17667"/>
    </source>
</evidence>
<reference evidence="3 4" key="1">
    <citation type="submission" date="2017-11" db="EMBL/GenBank/DDBJ databases">
        <authorList>
            <person name="Kracher B."/>
        </authorList>
    </citation>
    <scope>NUCLEOTIDE SEQUENCE [LARGE SCALE GENOMIC DNA]</scope>
    <source>
        <strain evidence="3 4">RACE1</strain>
    </source>
</reference>
<gene>
    <name evidence="3" type="ORF">BLGHR1_16028</name>
</gene>
<dbReference type="InterPro" id="IPR040976">
    <property type="entry name" value="Pkinase_fungal"/>
</dbReference>
<feature type="domain" description="Fungal-type protein kinase" evidence="2">
    <location>
        <begin position="1"/>
        <end position="521"/>
    </location>
</feature>
<dbReference type="SUPFAM" id="SSF56112">
    <property type="entry name" value="Protein kinase-like (PK-like)"/>
    <property type="match status" value="1"/>
</dbReference>
<evidence type="ECO:0000256" key="1">
    <source>
        <dbReference type="SAM" id="MobiDB-lite"/>
    </source>
</evidence>
<evidence type="ECO:0000313" key="4">
    <source>
        <dbReference type="Proteomes" id="UP000275772"/>
    </source>
</evidence>
<dbReference type="Pfam" id="PF17667">
    <property type="entry name" value="Pkinase_fungal"/>
    <property type="match status" value="1"/>
</dbReference>